<organism evidence="2 3">
    <name type="scientific">Gracilibacillus kekensis</name>
    <dbReference type="NCBI Taxonomy" id="1027249"/>
    <lineage>
        <taxon>Bacteria</taxon>
        <taxon>Bacillati</taxon>
        <taxon>Bacillota</taxon>
        <taxon>Bacilli</taxon>
        <taxon>Bacillales</taxon>
        <taxon>Bacillaceae</taxon>
        <taxon>Gracilibacillus</taxon>
    </lineage>
</organism>
<name>A0A1M7PS70_9BACI</name>
<reference evidence="2 3" key="1">
    <citation type="submission" date="2016-11" db="EMBL/GenBank/DDBJ databases">
        <authorList>
            <person name="Jaros S."/>
            <person name="Januszkiewicz K."/>
            <person name="Wedrychowicz H."/>
        </authorList>
    </citation>
    <scope>NUCLEOTIDE SEQUENCE [LARGE SCALE GENOMIC DNA]</scope>
    <source>
        <strain evidence="2 3">CGMCC 1.10681</strain>
    </source>
</reference>
<feature type="transmembrane region" description="Helical" evidence="1">
    <location>
        <begin position="6"/>
        <end position="23"/>
    </location>
</feature>
<protein>
    <submittedName>
        <fullName evidence="2">Energy-coupling factor transport system substrate-specific component</fullName>
    </submittedName>
</protein>
<evidence type="ECO:0000313" key="2">
    <source>
        <dbReference type="EMBL" id="SHN20109.1"/>
    </source>
</evidence>
<keyword evidence="1" id="KW-0812">Transmembrane</keyword>
<dbReference type="Gene3D" id="1.10.1760.20">
    <property type="match status" value="1"/>
</dbReference>
<gene>
    <name evidence="2" type="ORF">SAMN05216179_2467</name>
</gene>
<keyword evidence="3" id="KW-1185">Reference proteome</keyword>
<evidence type="ECO:0000313" key="3">
    <source>
        <dbReference type="Proteomes" id="UP000184184"/>
    </source>
</evidence>
<evidence type="ECO:0000256" key="1">
    <source>
        <dbReference type="SAM" id="Phobius"/>
    </source>
</evidence>
<sequence length="162" mass="17857">MNTYKLTLISLLAALCVIGRISFQFLPNVQPVTTIIIIASAMLGVLPGIFIAIISTYLTNLFLGMGIWTIWQMIAWTVIAMLSGLLGKYEKSNKMIAFLLFSILAAYIYGLVVNIGSFTYAGSFLAYYLAGIPFDTMHAIGNGAFMLILYPILVRLFQHQNG</sequence>
<dbReference type="GO" id="GO:0022857">
    <property type="term" value="F:transmembrane transporter activity"/>
    <property type="evidence" value="ECO:0007669"/>
    <property type="project" value="InterPro"/>
</dbReference>
<dbReference type="OrthoDB" id="5198189at2"/>
<keyword evidence="1" id="KW-0472">Membrane</keyword>
<feature type="transmembrane region" description="Helical" evidence="1">
    <location>
        <begin position="35"/>
        <end position="59"/>
    </location>
</feature>
<feature type="transmembrane region" description="Helical" evidence="1">
    <location>
        <begin position="136"/>
        <end position="157"/>
    </location>
</feature>
<dbReference type="STRING" id="1027249.SAMN05216179_2467"/>
<proteinExistence type="predicted"/>
<feature type="transmembrane region" description="Helical" evidence="1">
    <location>
        <begin position="65"/>
        <end position="86"/>
    </location>
</feature>
<dbReference type="RefSeq" id="WP_073202136.1">
    <property type="nucleotide sequence ID" value="NZ_FRCZ01000004.1"/>
</dbReference>
<feature type="transmembrane region" description="Helical" evidence="1">
    <location>
        <begin position="98"/>
        <end position="130"/>
    </location>
</feature>
<dbReference type="EMBL" id="FRCZ01000004">
    <property type="protein sequence ID" value="SHN20109.1"/>
    <property type="molecule type" value="Genomic_DNA"/>
</dbReference>
<dbReference type="Pfam" id="PF12822">
    <property type="entry name" value="ECF_trnsprt"/>
    <property type="match status" value="1"/>
</dbReference>
<accession>A0A1M7PS70</accession>
<keyword evidence="1" id="KW-1133">Transmembrane helix</keyword>
<dbReference type="InterPro" id="IPR024529">
    <property type="entry name" value="ECF_trnsprt_substrate-spec"/>
</dbReference>
<dbReference type="AlphaFoldDB" id="A0A1M7PS70"/>
<dbReference type="Proteomes" id="UP000184184">
    <property type="component" value="Unassembled WGS sequence"/>
</dbReference>